<dbReference type="FunFam" id="3.40.50.360:FF:000015">
    <property type="entry name" value="NADPH-dependent diflavin oxidoreductase 1"/>
    <property type="match status" value="1"/>
</dbReference>
<dbReference type="SUPFAM" id="SSF63380">
    <property type="entry name" value="Riboflavin synthase domain-like"/>
    <property type="match status" value="1"/>
</dbReference>
<dbReference type="EMBL" id="AAZO01000303">
    <property type="status" value="NOT_ANNOTATED_CDS"/>
    <property type="molecule type" value="Genomic_DNA"/>
</dbReference>
<dbReference type="Gene3D" id="1.20.990.10">
    <property type="entry name" value="NADPH-cytochrome p450 Reductase, Chain A, domain 3"/>
    <property type="match status" value="1"/>
</dbReference>
<keyword evidence="9 10" id="KW-0560">Oxidoreductase</keyword>
<dbReference type="SUPFAM" id="SSF52218">
    <property type="entry name" value="Flavoproteins"/>
    <property type="match status" value="1"/>
</dbReference>
<dbReference type="InterPro" id="IPR001709">
    <property type="entry name" value="Flavoprot_Pyr_Nucl_cyt_Rdtase"/>
</dbReference>
<dbReference type="RefSeq" id="XP_002422956.1">
    <property type="nucleotide sequence ID" value="XM_002422911.1"/>
</dbReference>
<evidence type="ECO:0000313" key="14">
    <source>
        <dbReference type="EnsemblMetazoa" id="PHUM025330-PA"/>
    </source>
</evidence>
<feature type="binding site" evidence="10">
    <location>
        <begin position="12"/>
        <end position="17"/>
    </location>
    <ligand>
        <name>FMN</name>
        <dbReference type="ChEBI" id="CHEBI:58210"/>
    </ligand>
</feature>
<dbReference type="PANTHER" id="PTHR19384">
    <property type="entry name" value="NITRIC OXIDE SYNTHASE-RELATED"/>
    <property type="match status" value="1"/>
</dbReference>
<dbReference type="HOGENOM" id="CLU_001570_17_6_1"/>
<comment type="similarity">
    <text evidence="10">In the C-terminal section; belongs to the flavoprotein pyridine nucleotide cytochrome reductase family.</text>
</comment>
<comment type="cofactor">
    <cofactor evidence="1 10">
        <name>FMN</name>
        <dbReference type="ChEBI" id="CHEBI:58210"/>
    </cofactor>
</comment>
<dbReference type="InterPro" id="IPR001433">
    <property type="entry name" value="OxRdtase_FAD/NAD-bd"/>
</dbReference>
<dbReference type="GO" id="GO:0050661">
    <property type="term" value="F:NADP binding"/>
    <property type="evidence" value="ECO:0007669"/>
    <property type="project" value="UniProtKB-UniRule"/>
</dbReference>
<feature type="domain" description="FAD-binding FR-type" evidence="12">
    <location>
        <begin position="201"/>
        <end position="445"/>
    </location>
</feature>
<reference evidence="14" key="3">
    <citation type="submission" date="2021-02" db="UniProtKB">
        <authorList>
            <consortium name="EnsemblMetazoa"/>
        </authorList>
    </citation>
    <scope>IDENTIFICATION</scope>
    <source>
        <strain evidence="14">USDA</strain>
    </source>
</reference>
<reference evidence="13" key="1">
    <citation type="submission" date="2007-04" db="EMBL/GenBank/DDBJ databases">
        <title>Annotation of Pediculus humanus corporis strain USDA.</title>
        <authorList>
            <person name="Kirkness E."/>
            <person name="Hannick L."/>
            <person name="Hass B."/>
            <person name="Bruggner R."/>
            <person name="Lawson D."/>
            <person name="Bidwell S."/>
            <person name="Joardar V."/>
            <person name="Caler E."/>
            <person name="Walenz B."/>
            <person name="Inman J."/>
            <person name="Schobel S."/>
            <person name="Galinsky K."/>
            <person name="Amedeo P."/>
            <person name="Strausberg R."/>
        </authorList>
    </citation>
    <scope>NUCLEOTIDE SEQUENCE</scope>
    <source>
        <strain evidence="13">USDA</strain>
    </source>
</reference>
<dbReference type="GO" id="GO:0016651">
    <property type="term" value="F:oxidoreductase activity, acting on NAD(P)H"/>
    <property type="evidence" value="ECO:0007669"/>
    <property type="project" value="UniProtKB-UniRule"/>
</dbReference>
<comment type="catalytic activity">
    <reaction evidence="10">
        <text>2 oxidized [2Fe-2S]-[protein] + NADPH = 2 reduced [2Fe-2S]-[protein] + NADP(+) + H(+)</text>
        <dbReference type="Rhea" id="RHEA:67716"/>
        <dbReference type="Rhea" id="RHEA-COMP:17327"/>
        <dbReference type="Rhea" id="RHEA-COMP:17328"/>
        <dbReference type="ChEBI" id="CHEBI:15378"/>
        <dbReference type="ChEBI" id="CHEBI:33737"/>
        <dbReference type="ChEBI" id="CHEBI:33738"/>
        <dbReference type="ChEBI" id="CHEBI:57783"/>
        <dbReference type="ChEBI" id="CHEBI:58349"/>
    </reaction>
</comment>
<comment type="similarity">
    <text evidence="10">In the N-terminal section; belongs to the flavodoxin family.</text>
</comment>
<dbReference type="Pfam" id="PF00667">
    <property type="entry name" value="FAD_binding_1"/>
    <property type="match status" value="1"/>
</dbReference>
<keyword evidence="8 10" id="KW-0521">NADP</keyword>
<dbReference type="InterPro" id="IPR001094">
    <property type="entry name" value="Flavdoxin-like"/>
</dbReference>
<protein>
    <recommendedName>
        <fullName evidence="10">NADPH-dependent diflavin oxidoreductase 1</fullName>
        <ecNumber evidence="10">1.18.1.-</ecNumber>
    </recommendedName>
    <alternativeName>
        <fullName evidence="10">NADPH-dependent FMN and FAD-containing oxidoreductase</fullName>
    </alternativeName>
</protein>
<dbReference type="STRING" id="121224.E0VA12"/>
<dbReference type="GO" id="GO:0160246">
    <property type="term" value="F:NADPH-iron-sulfur [2Fe-2S] protein oxidoreductase activity"/>
    <property type="evidence" value="ECO:0007669"/>
    <property type="project" value="InterPro"/>
</dbReference>
<dbReference type="eggNOG" id="KOG1159">
    <property type="taxonomic scope" value="Eukaryota"/>
</dbReference>
<sequence length="599" mass="69411">MDVRKILILYGSQTGTAQDIAERIWRESKQVNLRSVVKSMDDYPVENLIYESIVVFVCSTTGQGEEPDNMKKFWKFLLRKCLPSNSLSNMKYAVLGLGDSSYVKFNFVAKRLSRRLCNLGGSPLIETGLADDQHDLGPDAVVDPWLEKFWLTVGKLYNIPVENIKLQSAPSARWNVEKLQPKILENDYNSEKFTKGTYSQRNPCMLKLTSNERTTHENHFQDVRLLKFDKPNDLNYQPGDVLMLVPQNSQEKTDMLFKILNENRGDDQKFHGCDLVQIMAKDADMPVPEPLRHPIRLSECAKKYWDLNAVPRRYVFLLLSYLTTNELEREKLKEFSEAKGQEDLYNYCNRPKRNILEVLADFPYATKNITLEFLFEILQPIRPRAFSIASSPSMHRNSLHVLLAVVEYKTKLIDKRIGLCSTYLANLNVDSKVYGWIRKGSFKFPSWEETPVIMIGPGTGVAPFRSYVNELVARGKASSENLLLFFGCRYEKYDFHCKDEWDHLRNKNYLNMFCAFSRDQQNKIYVQHLIVNQGQIVWKMLKNQKCFIFVAGSSKNMPQSVRESFVKVVQTYGKLTENESENFISNMEKSGKYQTETWS</sequence>
<dbReference type="GO" id="GO:0005634">
    <property type="term" value="C:nucleus"/>
    <property type="evidence" value="ECO:0007669"/>
    <property type="project" value="UniProtKB-ARBA"/>
</dbReference>
<feature type="binding site" evidence="10">
    <location>
        <begin position="97"/>
        <end position="106"/>
    </location>
    <ligand>
        <name>FMN</name>
        <dbReference type="ChEBI" id="CHEBI:58210"/>
    </ligand>
</feature>
<dbReference type="PROSITE" id="PS50902">
    <property type="entry name" value="FLAVODOXIN_LIKE"/>
    <property type="match status" value="1"/>
</dbReference>
<dbReference type="OMA" id="DIMSIPR"/>
<evidence type="ECO:0000256" key="3">
    <source>
        <dbReference type="ARBA" id="ARBA00004496"/>
    </source>
</evidence>
<keyword evidence="5 10" id="KW-0285">Flavoprotein</keyword>
<feature type="binding site" evidence="10">
    <location>
        <begin position="384"/>
        <end position="387"/>
    </location>
    <ligand>
        <name>FAD</name>
        <dbReference type="ChEBI" id="CHEBI:57692"/>
    </ligand>
</feature>
<dbReference type="InterPro" id="IPR017927">
    <property type="entry name" value="FAD-bd_FR_type"/>
</dbReference>
<evidence type="ECO:0000259" key="12">
    <source>
        <dbReference type="PROSITE" id="PS51384"/>
    </source>
</evidence>
<feature type="domain" description="Flavodoxin-like" evidence="11">
    <location>
        <begin position="6"/>
        <end position="150"/>
    </location>
</feature>
<dbReference type="PRINTS" id="PR00369">
    <property type="entry name" value="FLAVODOXIN"/>
</dbReference>
<evidence type="ECO:0000256" key="1">
    <source>
        <dbReference type="ARBA" id="ARBA00001917"/>
    </source>
</evidence>
<dbReference type="InterPro" id="IPR017938">
    <property type="entry name" value="Riboflavin_synthase-like_b-brl"/>
</dbReference>
<evidence type="ECO:0000259" key="11">
    <source>
        <dbReference type="PROSITE" id="PS50902"/>
    </source>
</evidence>
<dbReference type="PROSITE" id="PS51384">
    <property type="entry name" value="FAD_FR"/>
    <property type="match status" value="1"/>
</dbReference>
<keyword evidence="4 10" id="KW-0963">Cytoplasm</keyword>
<feature type="binding site" evidence="10">
    <location>
        <position position="132"/>
    </location>
    <ligand>
        <name>FMN</name>
        <dbReference type="ChEBI" id="CHEBI:58210"/>
    </ligand>
</feature>
<keyword evidence="15" id="KW-1185">Reference proteome</keyword>
<comment type="similarity">
    <text evidence="10">Belongs to the NADPH-dependent diflavin oxidoreductase NDOR1 family.</text>
</comment>
<dbReference type="InterPro" id="IPR029039">
    <property type="entry name" value="Flavoprotein-like_sf"/>
</dbReference>
<accession>E0VA12</accession>
<dbReference type="EMBL" id="DS235004">
    <property type="protein sequence ID" value="EEB10218.1"/>
    <property type="molecule type" value="Genomic_DNA"/>
</dbReference>
<comment type="caution">
    <text evidence="10">Lacks conserved residue(s) required for the propagation of feature annotation.</text>
</comment>
<dbReference type="VEuPathDB" id="VectorBase:PHUM025330"/>
<dbReference type="Gene3D" id="3.40.50.360">
    <property type="match status" value="1"/>
</dbReference>
<evidence type="ECO:0000256" key="6">
    <source>
        <dbReference type="ARBA" id="ARBA00022643"/>
    </source>
</evidence>
<evidence type="ECO:0000256" key="10">
    <source>
        <dbReference type="HAMAP-Rule" id="MF_03178"/>
    </source>
</evidence>
<dbReference type="SUPFAM" id="SSF52343">
    <property type="entry name" value="Ferredoxin reductase-like, C-terminal NADP-linked domain"/>
    <property type="match status" value="1"/>
</dbReference>
<feature type="binding site" evidence="10">
    <location>
        <begin position="59"/>
        <end position="62"/>
    </location>
    <ligand>
        <name>FMN</name>
        <dbReference type="ChEBI" id="CHEBI:58210"/>
    </ligand>
</feature>
<feature type="binding site" evidence="10">
    <location>
        <begin position="517"/>
        <end position="518"/>
    </location>
    <ligand>
        <name>NADP(+)</name>
        <dbReference type="ChEBI" id="CHEBI:58349"/>
    </ligand>
</feature>
<dbReference type="Gene3D" id="3.40.50.80">
    <property type="entry name" value="Nucleotide-binding domain of ferredoxin-NADP reductase (FNR) module"/>
    <property type="match status" value="1"/>
</dbReference>
<dbReference type="CTD" id="8238837"/>
<dbReference type="GO" id="GO:0050660">
    <property type="term" value="F:flavin adenine dinucleotide binding"/>
    <property type="evidence" value="ECO:0007669"/>
    <property type="project" value="UniProtKB-UniRule"/>
</dbReference>
<dbReference type="Proteomes" id="UP000009046">
    <property type="component" value="Unassembled WGS sequence"/>
</dbReference>
<keyword evidence="7 10" id="KW-0274">FAD</keyword>
<evidence type="ECO:0000256" key="4">
    <source>
        <dbReference type="ARBA" id="ARBA00022490"/>
    </source>
</evidence>
<dbReference type="Pfam" id="PF00175">
    <property type="entry name" value="NAD_binding_1"/>
    <property type="match status" value="1"/>
</dbReference>
<gene>
    <name evidence="14" type="primary">8238837</name>
    <name evidence="13" type="ORF">Phum_PHUM025330</name>
</gene>
<evidence type="ECO:0000313" key="15">
    <source>
        <dbReference type="Proteomes" id="UP000009046"/>
    </source>
</evidence>
<reference evidence="13" key="2">
    <citation type="submission" date="2007-04" db="EMBL/GenBank/DDBJ databases">
        <title>The genome of the human body louse.</title>
        <authorList>
            <consortium name="The Human Body Louse Genome Consortium"/>
            <person name="Kirkness E."/>
            <person name="Walenz B."/>
            <person name="Hass B."/>
            <person name="Bruggner R."/>
            <person name="Strausberg R."/>
        </authorList>
    </citation>
    <scope>NUCLEOTIDE SEQUENCE</scope>
    <source>
        <strain evidence="13">USDA</strain>
    </source>
</reference>
<dbReference type="HAMAP" id="MF_03178">
    <property type="entry name" value="NDOR1"/>
    <property type="match status" value="1"/>
</dbReference>
<feature type="binding site" evidence="10">
    <location>
        <begin position="523"/>
        <end position="527"/>
    </location>
    <ligand>
        <name>NADP(+)</name>
        <dbReference type="ChEBI" id="CHEBI:58349"/>
    </ligand>
</feature>
<dbReference type="GO" id="GO:0016226">
    <property type="term" value="P:iron-sulfur cluster assembly"/>
    <property type="evidence" value="ECO:0007669"/>
    <property type="project" value="UniProtKB-UniRule"/>
</dbReference>
<dbReference type="Gene3D" id="2.40.30.10">
    <property type="entry name" value="Translation factors"/>
    <property type="match status" value="1"/>
</dbReference>
<proteinExistence type="inferred from homology"/>
<dbReference type="InterPro" id="IPR008254">
    <property type="entry name" value="Flavodoxin/NO_synth"/>
</dbReference>
<dbReference type="GeneID" id="8238837"/>
<dbReference type="EnsemblMetazoa" id="PHUM025330-RA">
    <property type="protein sequence ID" value="PHUM025330-PA"/>
    <property type="gene ID" value="PHUM025330"/>
</dbReference>
<evidence type="ECO:0000313" key="13">
    <source>
        <dbReference type="EMBL" id="EEB10218.1"/>
    </source>
</evidence>
<feature type="binding site" evidence="10">
    <location>
        <position position="598"/>
    </location>
    <ligand>
        <name>FAD</name>
        <dbReference type="ChEBI" id="CHEBI:57692"/>
    </ligand>
</feature>
<evidence type="ECO:0000256" key="7">
    <source>
        <dbReference type="ARBA" id="ARBA00022827"/>
    </source>
</evidence>
<comment type="subcellular location">
    <subcellularLocation>
        <location evidence="3 10">Cytoplasm</location>
    </subcellularLocation>
</comment>
<dbReference type="AlphaFoldDB" id="E0VA12"/>
<name>E0VA12_PEDHC</name>
<evidence type="ECO:0000256" key="5">
    <source>
        <dbReference type="ARBA" id="ARBA00022630"/>
    </source>
</evidence>
<feature type="binding site" evidence="10">
    <location>
        <begin position="418"/>
        <end position="421"/>
    </location>
    <ligand>
        <name>FAD</name>
        <dbReference type="ChEBI" id="CHEBI:57692"/>
    </ligand>
</feature>
<evidence type="ECO:0000256" key="9">
    <source>
        <dbReference type="ARBA" id="ARBA00023002"/>
    </source>
</evidence>
<dbReference type="PANTHER" id="PTHR19384:SF10">
    <property type="entry name" value="NADPH-DEPENDENT DIFLAVIN OXIDOREDUCTASE 1"/>
    <property type="match status" value="1"/>
</dbReference>
<dbReference type="GO" id="GO:0010181">
    <property type="term" value="F:FMN binding"/>
    <property type="evidence" value="ECO:0007669"/>
    <property type="project" value="UniProtKB-UniRule"/>
</dbReference>
<evidence type="ECO:0000256" key="8">
    <source>
        <dbReference type="ARBA" id="ARBA00022857"/>
    </source>
</evidence>
<dbReference type="FunFam" id="3.40.50.80:FF:000030">
    <property type="entry name" value="NADPH-dependent diflavin oxidoreductase 1"/>
    <property type="match status" value="1"/>
</dbReference>
<dbReference type="InterPro" id="IPR039261">
    <property type="entry name" value="FNR_nucleotide-bd"/>
</dbReference>
<dbReference type="PRINTS" id="PR00371">
    <property type="entry name" value="FPNCR"/>
</dbReference>
<comment type="cofactor">
    <cofactor evidence="2 10">
        <name>FAD</name>
        <dbReference type="ChEBI" id="CHEBI:57692"/>
    </cofactor>
</comment>
<comment type="function">
    <text evidence="10">NADPH-dependent reductase which is a central component of the cytosolic iron-sulfur (Fe-S) protein assembly (CIA) machinery. Transfers electrons from NADPH via its FAD and FMN prosthetic groups to the [2Fe-2S] cluster of the anamorsin/DRE2 homolog, another key component of the CIA machinery. In turn, this reduced cluster provides electrons for assembly of cytosolic iron-sulfur cluster proteins.</text>
</comment>
<dbReference type="OrthoDB" id="1856718at2759"/>
<keyword evidence="6 10" id="KW-0288">FMN</keyword>
<feature type="binding site" evidence="10">
    <location>
        <position position="459"/>
    </location>
    <ligand>
        <name>NADP(+)</name>
        <dbReference type="ChEBI" id="CHEBI:58349"/>
    </ligand>
</feature>
<evidence type="ECO:0000256" key="2">
    <source>
        <dbReference type="ARBA" id="ARBA00001974"/>
    </source>
</evidence>
<dbReference type="InterPro" id="IPR028879">
    <property type="entry name" value="NDOR1"/>
</dbReference>
<dbReference type="InParanoid" id="E0VA12"/>
<organism>
    <name type="scientific">Pediculus humanus subsp. corporis</name>
    <name type="common">Body louse</name>
    <dbReference type="NCBI Taxonomy" id="121224"/>
    <lineage>
        <taxon>Eukaryota</taxon>
        <taxon>Metazoa</taxon>
        <taxon>Ecdysozoa</taxon>
        <taxon>Arthropoda</taxon>
        <taxon>Hexapoda</taxon>
        <taxon>Insecta</taxon>
        <taxon>Pterygota</taxon>
        <taxon>Neoptera</taxon>
        <taxon>Paraneoptera</taxon>
        <taxon>Psocodea</taxon>
        <taxon>Troctomorpha</taxon>
        <taxon>Phthiraptera</taxon>
        <taxon>Anoplura</taxon>
        <taxon>Pediculidae</taxon>
        <taxon>Pediculus</taxon>
    </lineage>
</organism>
<dbReference type="Pfam" id="PF00258">
    <property type="entry name" value="Flavodoxin_1"/>
    <property type="match status" value="1"/>
</dbReference>
<dbReference type="KEGG" id="phu:Phum_PHUM025330"/>
<dbReference type="FunCoup" id="E0VA12">
    <property type="interactions" value="1426"/>
</dbReference>
<dbReference type="InterPro" id="IPR023173">
    <property type="entry name" value="NADPH_Cyt_P450_Rdtase_alpha"/>
</dbReference>
<dbReference type="GO" id="GO:0005829">
    <property type="term" value="C:cytosol"/>
    <property type="evidence" value="ECO:0007669"/>
    <property type="project" value="TreeGrafter"/>
</dbReference>
<dbReference type="InterPro" id="IPR003097">
    <property type="entry name" value="CysJ-like_FAD-binding"/>
</dbReference>
<dbReference type="EC" id="1.18.1.-" evidence="10"/>